<dbReference type="InterPro" id="IPR004838">
    <property type="entry name" value="NHTrfase_class1_PyrdxlP-BS"/>
</dbReference>
<evidence type="ECO:0000256" key="2">
    <source>
        <dbReference type="ARBA" id="ARBA00022898"/>
    </source>
</evidence>
<dbReference type="EMBL" id="DS268110">
    <property type="protein sequence ID" value="KMM67580.1"/>
    <property type="molecule type" value="Genomic_DNA"/>
</dbReference>
<evidence type="ECO:0000256" key="1">
    <source>
        <dbReference type="ARBA" id="ARBA00007441"/>
    </source>
</evidence>
<dbReference type="AlphaFoldDB" id="A0A0J6FEA1"/>
<dbReference type="Gene3D" id="3.90.1150.10">
    <property type="entry name" value="Aspartate Aminotransferase, domain 1"/>
    <property type="match status" value="1"/>
</dbReference>
<proteinExistence type="inferred from homology"/>
<dbReference type="InterPro" id="IPR015422">
    <property type="entry name" value="PyrdxlP-dep_Trfase_small"/>
</dbReference>
<dbReference type="PROSITE" id="PS00105">
    <property type="entry name" value="AA_TRANSFER_CLASS_1"/>
    <property type="match status" value="1"/>
</dbReference>
<dbReference type="Proteomes" id="UP000054567">
    <property type="component" value="Unassembled WGS sequence"/>
</dbReference>
<sequence>MFRLSEREWSTIDLTQEENFLLREELAAIHKNVINGKSVPQHCRGVENETKNMDLLEEFARFFNNYFDPFTPVLKSHVVLAAANSHAIDGLLSSICERGDGVIVPVHLVEADMSGFFGNSTARLKSILAAAIDQSPCRIRALILTNPHKTLGRCFPQEVLEGCLELCQHRAIHLISDEEYALTEFSCAEVSAPAPFISVLSLNTRALKCDRSRVHTIWSIGKDFGASGFRLGCIVTQDNQMLASRLEASLYSRISTSSAVFTKTLLSSPTLPFLIALNSARLAEAYIYITDFFTRRNIRYVPVSTGLNIFARLAPEASTWVDEDAMIDRLREVGVLVTGGRQYHGGPEGKGWARLSFSVEPRKLHEALERIDLTLGKAMCSPT</sequence>
<dbReference type="InterPro" id="IPR015424">
    <property type="entry name" value="PyrdxlP-dep_Trfase"/>
</dbReference>
<dbReference type="GO" id="GO:0006520">
    <property type="term" value="P:amino acid metabolic process"/>
    <property type="evidence" value="ECO:0007669"/>
    <property type="project" value="TreeGrafter"/>
</dbReference>
<comment type="similarity">
    <text evidence="1">Belongs to the class-I pyridoxal-phosphate-dependent aminotransferase family.</text>
</comment>
<dbReference type="Pfam" id="PF00155">
    <property type="entry name" value="Aminotran_1_2"/>
    <property type="match status" value="1"/>
</dbReference>
<dbReference type="CDD" id="cd00609">
    <property type="entry name" value="AAT_like"/>
    <property type="match status" value="1"/>
</dbReference>
<dbReference type="OrthoDB" id="1077582at2759"/>
<name>A0A0J6FEA1_COCPO</name>
<dbReference type="PANTHER" id="PTHR43795:SF39">
    <property type="entry name" value="AMINOTRANSFERASE CLASS I_CLASSII DOMAIN-CONTAINING PROTEIN"/>
    <property type="match status" value="1"/>
</dbReference>
<dbReference type="VEuPathDB" id="FungiDB:CPAG_03913"/>
<reference evidence="5" key="3">
    <citation type="journal article" date="2010" name="Genome Res.">
        <title>Population genomic sequencing of Coccidioides fungi reveals recent hybridization and transposon control.</title>
        <authorList>
            <person name="Neafsey D.E."/>
            <person name="Barker B.M."/>
            <person name="Sharpton T.J."/>
            <person name="Stajich J.E."/>
            <person name="Park D.J."/>
            <person name="Whiston E."/>
            <person name="Hung C.-Y."/>
            <person name="McMahan C."/>
            <person name="White J."/>
            <person name="Sykes S."/>
            <person name="Heiman D."/>
            <person name="Young S."/>
            <person name="Zeng Q."/>
            <person name="Abouelleil A."/>
            <person name="Aftuck L."/>
            <person name="Bessette D."/>
            <person name="Brown A."/>
            <person name="FitzGerald M."/>
            <person name="Lui A."/>
            <person name="Macdonald J.P."/>
            <person name="Priest M."/>
            <person name="Orbach M.J."/>
            <person name="Galgiani J.N."/>
            <person name="Kirkland T.N."/>
            <person name="Cole G.T."/>
            <person name="Birren B.W."/>
            <person name="Henn M.R."/>
            <person name="Taylor J.W."/>
            <person name="Rounsley S.D."/>
        </authorList>
    </citation>
    <scope>NUCLEOTIDE SEQUENCE [LARGE SCALE GENOMIC DNA]</scope>
    <source>
        <strain evidence="5">RMSCC 3488</strain>
    </source>
</reference>
<protein>
    <submittedName>
        <fullName evidence="4">Aminotransferase GliI</fullName>
    </submittedName>
</protein>
<dbReference type="InterPro" id="IPR004839">
    <property type="entry name" value="Aminotransferase_I/II_large"/>
</dbReference>
<dbReference type="PANTHER" id="PTHR43795">
    <property type="entry name" value="BIFUNCTIONAL ASPARTATE AMINOTRANSFERASE AND GLUTAMATE/ASPARTATE-PREPHENATE AMINOTRANSFERASE-RELATED"/>
    <property type="match status" value="1"/>
</dbReference>
<dbReference type="Gene3D" id="3.40.640.10">
    <property type="entry name" value="Type I PLP-dependent aspartate aminotransferase-like (Major domain)"/>
    <property type="match status" value="1"/>
</dbReference>
<evidence type="ECO:0000259" key="3">
    <source>
        <dbReference type="Pfam" id="PF00155"/>
    </source>
</evidence>
<reference evidence="4 5" key="1">
    <citation type="submission" date="2007-06" db="EMBL/GenBank/DDBJ databases">
        <title>The Genome Sequence of Coccidioides posadasii RMSCC_3488.</title>
        <authorList>
            <consortium name="Coccidioides Genome Resources Consortium"/>
            <consortium name="The Broad Institute Genome Sequencing Platform"/>
            <person name="Henn M.R."/>
            <person name="Sykes S."/>
            <person name="Young S."/>
            <person name="Jaffe D."/>
            <person name="Berlin A."/>
            <person name="Alvarez P."/>
            <person name="Butler J."/>
            <person name="Gnerre S."/>
            <person name="Grabherr M."/>
            <person name="Mauceli E."/>
            <person name="Brockman W."/>
            <person name="Kodira C."/>
            <person name="Alvarado L."/>
            <person name="Zeng Q."/>
            <person name="Crawford M."/>
            <person name="Antoine C."/>
            <person name="Devon K."/>
            <person name="Galgiani J."/>
            <person name="Orsborn K."/>
            <person name="Lewis M.L."/>
            <person name="Nusbaum C."/>
            <person name="Galagan J."/>
            <person name="Birren B."/>
        </authorList>
    </citation>
    <scope>NUCLEOTIDE SEQUENCE [LARGE SCALE GENOMIC DNA]</scope>
    <source>
        <strain evidence="4 5">RMSCC 3488</strain>
    </source>
</reference>
<feature type="domain" description="Aminotransferase class I/classII large" evidence="3">
    <location>
        <begin position="94"/>
        <end position="371"/>
    </location>
</feature>
<accession>A0A0J6FEA1</accession>
<organism evidence="4 5">
    <name type="scientific">Coccidioides posadasii RMSCC 3488</name>
    <dbReference type="NCBI Taxonomy" id="454284"/>
    <lineage>
        <taxon>Eukaryota</taxon>
        <taxon>Fungi</taxon>
        <taxon>Dikarya</taxon>
        <taxon>Ascomycota</taxon>
        <taxon>Pezizomycotina</taxon>
        <taxon>Eurotiomycetes</taxon>
        <taxon>Eurotiomycetidae</taxon>
        <taxon>Onygenales</taxon>
        <taxon>Onygenaceae</taxon>
        <taxon>Coccidioides</taxon>
    </lineage>
</organism>
<dbReference type="GO" id="GO:0008483">
    <property type="term" value="F:transaminase activity"/>
    <property type="evidence" value="ECO:0007669"/>
    <property type="project" value="UniProtKB-KW"/>
</dbReference>
<dbReference type="InterPro" id="IPR015421">
    <property type="entry name" value="PyrdxlP-dep_Trfase_major"/>
</dbReference>
<dbReference type="GO" id="GO:0030170">
    <property type="term" value="F:pyridoxal phosphate binding"/>
    <property type="evidence" value="ECO:0007669"/>
    <property type="project" value="InterPro"/>
</dbReference>
<evidence type="ECO:0000313" key="5">
    <source>
        <dbReference type="Proteomes" id="UP000054567"/>
    </source>
</evidence>
<dbReference type="PRINTS" id="PR00753">
    <property type="entry name" value="ACCSYNTHASE"/>
</dbReference>
<keyword evidence="4" id="KW-0032">Aminotransferase</keyword>
<keyword evidence="4" id="KW-0808">Transferase</keyword>
<dbReference type="InterPro" id="IPR050478">
    <property type="entry name" value="Ethylene_sulfur-biosynth"/>
</dbReference>
<evidence type="ECO:0000313" key="4">
    <source>
        <dbReference type="EMBL" id="KMM67580.1"/>
    </source>
</evidence>
<reference evidence="5" key="2">
    <citation type="journal article" date="2009" name="Genome Res.">
        <title>Comparative genomic analyses of the human fungal pathogens Coccidioides and their relatives.</title>
        <authorList>
            <person name="Sharpton T.J."/>
            <person name="Stajich J.E."/>
            <person name="Rounsley S.D."/>
            <person name="Gardner M.J."/>
            <person name="Wortman J.R."/>
            <person name="Jordar V.S."/>
            <person name="Maiti R."/>
            <person name="Kodira C.D."/>
            <person name="Neafsey D.E."/>
            <person name="Zeng Q."/>
            <person name="Hung C.-Y."/>
            <person name="McMahan C."/>
            <person name="Muszewska A."/>
            <person name="Grynberg M."/>
            <person name="Mandel M.A."/>
            <person name="Kellner E.M."/>
            <person name="Barker B.M."/>
            <person name="Galgiani J.N."/>
            <person name="Orbach M.J."/>
            <person name="Kirkland T.N."/>
            <person name="Cole G.T."/>
            <person name="Henn M.R."/>
            <person name="Birren B.W."/>
            <person name="Taylor J.W."/>
        </authorList>
    </citation>
    <scope>NUCLEOTIDE SEQUENCE [LARGE SCALE GENOMIC DNA]</scope>
    <source>
        <strain evidence="5">RMSCC 3488</strain>
    </source>
</reference>
<keyword evidence="2" id="KW-0663">Pyridoxal phosphate</keyword>
<dbReference type="SUPFAM" id="SSF53383">
    <property type="entry name" value="PLP-dependent transferases"/>
    <property type="match status" value="1"/>
</dbReference>
<gene>
    <name evidence="4" type="ORF">CPAG_03913</name>
</gene>